<evidence type="ECO:0000313" key="6">
    <source>
        <dbReference type="Proteomes" id="UP000434957"/>
    </source>
</evidence>
<feature type="region of interest" description="Disordered" evidence="1">
    <location>
        <begin position="28"/>
        <end position="50"/>
    </location>
</feature>
<gene>
    <name evidence="3" type="ORF">PR001_g19153</name>
    <name evidence="2" type="ORF">PR002_g19369</name>
    <name evidence="4" type="ORF">PR003_g20344</name>
</gene>
<reference evidence="5 7" key="1">
    <citation type="submission" date="2018-09" db="EMBL/GenBank/DDBJ databases">
        <title>Genomic investigation of the strawberry pathogen Phytophthora fragariae indicates pathogenicity is determined by transcriptional variation in three key races.</title>
        <authorList>
            <person name="Adams T.M."/>
            <person name="Armitage A.D."/>
            <person name="Sobczyk M.K."/>
            <person name="Bates H.J."/>
            <person name="Dunwell J.M."/>
            <person name="Nellist C.F."/>
            <person name="Harrison R.J."/>
        </authorList>
    </citation>
    <scope>NUCLEOTIDE SEQUENCE [LARGE SCALE GENOMIC DNA]</scope>
    <source>
        <strain evidence="3 5">SCRP249</strain>
        <strain evidence="2 7">SCRP324</strain>
        <strain evidence="4 6">SCRP333</strain>
    </source>
</reference>
<dbReference type="EMBL" id="QXFU01001747">
    <property type="protein sequence ID" value="KAE8996265.1"/>
    <property type="molecule type" value="Genomic_DNA"/>
</dbReference>
<evidence type="ECO:0000313" key="3">
    <source>
        <dbReference type="EMBL" id="KAE8999059.1"/>
    </source>
</evidence>
<sequence>MDSQLGLLVAFALGLSGNGFYGELSNGSIRPRSQLHDRQTSGDNCGNEHRIRGGLRARLGSLYRS</sequence>
<dbReference type="Proteomes" id="UP000429607">
    <property type="component" value="Unassembled WGS sequence"/>
</dbReference>
<organism evidence="2 7">
    <name type="scientific">Phytophthora rubi</name>
    <dbReference type="NCBI Taxonomy" id="129364"/>
    <lineage>
        <taxon>Eukaryota</taxon>
        <taxon>Sar</taxon>
        <taxon>Stramenopiles</taxon>
        <taxon>Oomycota</taxon>
        <taxon>Peronosporomycetes</taxon>
        <taxon>Peronosporales</taxon>
        <taxon>Peronosporaceae</taxon>
        <taxon>Phytophthora</taxon>
    </lineage>
</organism>
<evidence type="ECO:0000256" key="1">
    <source>
        <dbReference type="SAM" id="MobiDB-lite"/>
    </source>
</evidence>
<dbReference type="EMBL" id="QXFT01001799">
    <property type="protein sequence ID" value="KAE9310099.1"/>
    <property type="molecule type" value="Genomic_DNA"/>
</dbReference>
<protein>
    <submittedName>
        <fullName evidence="2">Uncharacterized protein</fullName>
    </submittedName>
</protein>
<accession>A0A6A3JUW2</accession>
<dbReference type="EMBL" id="QXFV01001751">
    <property type="protein sequence ID" value="KAE8999059.1"/>
    <property type="molecule type" value="Genomic_DNA"/>
</dbReference>
<comment type="caution">
    <text evidence="2">The sequence shown here is derived from an EMBL/GenBank/DDBJ whole genome shotgun (WGS) entry which is preliminary data.</text>
</comment>
<dbReference type="AlphaFoldDB" id="A0A6A3JUW2"/>
<evidence type="ECO:0000313" key="5">
    <source>
        <dbReference type="Proteomes" id="UP000429607"/>
    </source>
</evidence>
<proteinExistence type="predicted"/>
<dbReference type="Proteomes" id="UP000435112">
    <property type="component" value="Unassembled WGS sequence"/>
</dbReference>
<evidence type="ECO:0000313" key="2">
    <source>
        <dbReference type="EMBL" id="KAE8996265.1"/>
    </source>
</evidence>
<evidence type="ECO:0000313" key="7">
    <source>
        <dbReference type="Proteomes" id="UP000435112"/>
    </source>
</evidence>
<name>A0A6A3JUW2_9STRA</name>
<dbReference type="Proteomes" id="UP000434957">
    <property type="component" value="Unassembled WGS sequence"/>
</dbReference>
<keyword evidence="6" id="KW-1185">Reference proteome</keyword>
<dbReference type="OrthoDB" id="10272216at2759"/>
<feature type="compositionally biased region" description="Basic and acidic residues" evidence="1">
    <location>
        <begin position="34"/>
        <end position="50"/>
    </location>
</feature>
<evidence type="ECO:0000313" key="4">
    <source>
        <dbReference type="EMBL" id="KAE9310099.1"/>
    </source>
</evidence>